<dbReference type="SUPFAM" id="SSF53756">
    <property type="entry name" value="UDP-Glycosyltransferase/glycogen phosphorylase"/>
    <property type="match status" value="1"/>
</dbReference>
<accession>M0JIR7</accession>
<dbReference type="GO" id="GO:0016757">
    <property type="term" value="F:glycosyltransferase activity"/>
    <property type="evidence" value="ECO:0007669"/>
    <property type="project" value="InterPro"/>
</dbReference>
<dbReference type="Proteomes" id="UP000011553">
    <property type="component" value="Unassembled WGS sequence"/>
</dbReference>
<sequence>MDLLVVSHSYATFTKGQIDVLSEHFDSITVLVRYNPLAEISEYLPISRFEQFTKDAKVNQADIPENVGVHLSPIVYLPTSRGYRRLGDRHYSKVKDQIVAEDIDFDIVHAHFAWTSGYVATQLSEEYDVPSIVTIHANQDRLSREMDSKDSLVEDVWRDADALIRVNEKDVPKLSKYNQDVHSIPNGYSRSRFRVLDKSEARENLGIDSETQLVFSLGQLIERKGYKYLVEAIDSVDDDRDLICAIGGHGKQKKELENKITSLGLSDKVQLLGYIPEENLDLWMNACDIFVLSSKAEGNPTVMFEALGCGKPYIGSAVGGVDEIITEGIHGYTCEPENIKKLTESIERGLSTDWDREMILEYGKNFTWEKIVDKTLKVYDKAYER</sequence>
<evidence type="ECO:0000313" key="3">
    <source>
        <dbReference type="EMBL" id="EMA08263.1"/>
    </source>
</evidence>
<dbReference type="AlphaFoldDB" id="M0JIR7"/>
<dbReference type="InterPro" id="IPR028098">
    <property type="entry name" value="Glyco_trans_4-like_N"/>
</dbReference>
<dbReference type="Pfam" id="PF13439">
    <property type="entry name" value="Glyco_transf_4"/>
    <property type="match status" value="1"/>
</dbReference>
<feature type="domain" description="Glycosyltransferase subfamily 4-like N-terminal" evidence="2">
    <location>
        <begin position="67"/>
        <end position="189"/>
    </location>
</feature>
<dbReference type="InterPro" id="IPR001296">
    <property type="entry name" value="Glyco_trans_1"/>
</dbReference>
<dbReference type="PANTHER" id="PTHR45947">
    <property type="entry name" value="SULFOQUINOVOSYL TRANSFERASE SQD2"/>
    <property type="match status" value="1"/>
</dbReference>
<reference evidence="3 4" key="1">
    <citation type="journal article" date="2014" name="PLoS Genet.">
        <title>Phylogenetically driven sequencing of extremely halophilic archaea reveals strategies for static and dynamic osmo-response.</title>
        <authorList>
            <person name="Becker E.A."/>
            <person name="Seitzer P.M."/>
            <person name="Tritt A."/>
            <person name="Larsen D."/>
            <person name="Krusor M."/>
            <person name="Yao A.I."/>
            <person name="Wu D."/>
            <person name="Madern D."/>
            <person name="Eisen J.A."/>
            <person name="Darling A.E."/>
            <person name="Facciotti M.T."/>
        </authorList>
    </citation>
    <scope>NUCLEOTIDE SEQUENCE [LARGE SCALE GENOMIC DNA]</scope>
    <source>
        <strain evidence="3 4">ATCC 35960</strain>
    </source>
</reference>
<organism evidence="3 4">
    <name type="scientific">Haloferax denitrificans ATCC 35960</name>
    <dbReference type="NCBI Taxonomy" id="662478"/>
    <lineage>
        <taxon>Archaea</taxon>
        <taxon>Methanobacteriati</taxon>
        <taxon>Methanobacteriota</taxon>
        <taxon>Stenosarchaea group</taxon>
        <taxon>Halobacteria</taxon>
        <taxon>Halobacteriales</taxon>
        <taxon>Haloferacaceae</taxon>
        <taxon>Haloferax</taxon>
    </lineage>
</organism>
<keyword evidence="4" id="KW-1185">Reference proteome</keyword>
<evidence type="ECO:0000259" key="1">
    <source>
        <dbReference type="Pfam" id="PF00534"/>
    </source>
</evidence>
<protein>
    <submittedName>
        <fullName evidence="3">Glycosyl transferase, group 1</fullName>
    </submittedName>
</protein>
<feature type="domain" description="Glycosyl transferase family 1" evidence="1">
    <location>
        <begin position="197"/>
        <end position="365"/>
    </location>
</feature>
<dbReference type="EMBL" id="AOLP01000001">
    <property type="protein sequence ID" value="EMA08263.1"/>
    <property type="molecule type" value="Genomic_DNA"/>
</dbReference>
<dbReference type="PANTHER" id="PTHR45947:SF15">
    <property type="entry name" value="TEICHURONIC ACID BIOSYNTHESIS GLYCOSYLTRANSFERASE TUAC-RELATED"/>
    <property type="match status" value="1"/>
</dbReference>
<gene>
    <name evidence="3" type="ORF">C438_00440</name>
</gene>
<dbReference type="Pfam" id="PF00534">
    <property type="entry name" value="Glycos_transf_1"/>
    <property type="match status" value="1"/>
</dbReference>
<dbReference type="Gene3D" id="3.40.50.2000">
    <property type="entry name" value="Glycogen Phosphorylase B"/>
    <property type="match status" value="2"/>
</dbReference>
<proteinExistence type="predicted"/>
<evidence type="ECO:0000259" key="2">
    <source>
        <dbReference type="Pfam" id="PF13439"/>
    </source>
</evidence>
<evidence type="ECO:0000313" key="4">
    <source>
        <dbReference type="Proteomes" id="UP000011553"/>
    </source>
</evidence>
<keyword evidence="3" id="KW-0808">Transferase</keyword>
<name>M0JIR7_9EURY</name>
<comment type="caution">
    <text evidence="3">The sequence shown here is derived from an EMBL/GenBank/DDBJ whole genome shotgun (WGS) entry which is preliminary data.</text>
</comment>
<dbReference type="InterPro" id="IPR050194">
    <property type="entry name" value="Glycosyltransferase_grp1"/>
</dbReference>